<accession>A0A7W6J3D9</accession>
<evidence type="ECO:0000259" key="3">
    <source>
        <dbReference type="Pfam" id="PF07992"/>
    </source>
</evidence>
<evidence type="ECO:0000313" key="5">
    <source>
        <dbReference type="Proteomes" id="UP000528286"/>
    </source>
</evidence>
<protein>
    <submittedName>
        <fullName evidence="4">Thioredoxin reductase</fullName>
    </submittedName>
</protein>
<dbReference type="EMBL" id="JACIEZ010000002">
    <property type="protein sequence ID" value="MBB4064009.1"/>
    <property type="molecule type" value="Genomic_DNA"/>
</dbReference>
<dbReference type="PANTHER" id="PTHR43539">
    <property type="entry name" value="FLAVIN-BINDING MONOOXYGENASE-LIKE PROTEIN (AFU_ORTHOLOGUE AFUA_4G09220)"/>
    <property type="match status" value="1"/>
</dbReference>
<dbReference type="Pfam" id="PF07992">
    <property type="entry name" value="Pyr_redox_2"/>
    <property type="match status" value="1"/>
</dbReference>
<keyword evidence="1" id="KW-0560">Oxidoreductase</keyword>
<dbReference type="RefSeq" id="WP_183365250.1">
    <property type="nucleotide sequence ID" value="NZ_JACIEZ010000002.1"/>
</dbReference>
<dbReference type="GO" id="GO:0004497">
    <property type="term" value="F:monooxygenase activity"/>
    <property type="evidence" value="ECO:0007669"/>
    <property type="project" value="TreeGrafter"/>
</dbReference>
<evidence type="ECO:0000256" key="1">
    <source>
        <dbReference type="ARBA" id="ARBA00023002"/>
    </source>
</evidence>
<proteinExistence type="predicted"/>
<sequence length="465" mass="48692">MQDLKLPVAVIGAGPVGLAAAAHLVERGLQPLILEKGTSVGAAVLEWGHVRVFSPWMYNIDDAARRLLETRGWKAPDADVLPTGREIVEQYLAPLSRVPQIASGLKLGSTVTAITRRGLSKVGSKGRDGAPFVIRYERDGITENVLVGAVIDASGTWDQPNPLGIDGLPIPGEGWSSHLSYGIPDVTGARRAEFIGRRTLVVGSGHSAINVVMALMELQNADPATKIFWALRHDGVERLLGGGLNDRLPARGALGLAAKKAIAEGRLTLLTSFSADAITADGGPAVLATANGEAIRLHVDQIVVATGFRPDFSFLRELRIAVDPIVEAPPALAPLIDPNLHSCGTVPPHGVLELSHPEKDFYIVGMKSYGRAPTFLMKTGYEQVRSVVADIAGDHEAARRVELVLPETGVCSVTLSSGSSAGCCGGPATTRSDACCVADAVAKDEGKSGCGCGSKAAPEKAVERA</sequence>
<reference evidence="4 5" key="1">
    <citation type="submission" date="2020-08" db="EMBL/GenBank/DDBJ databases">
        <title>Genomic Encyclopedia of Type Strains, Phase IV (KMG-IV): sequencing the most valuable type-strain genomes for metagenomic binning, comparative biology and taxonomic classification.</title>
        <authorList>
            <person name="Goeker M."/>
        </authorList>
    </citation>
    <scope>NUCLEOTIDE SEQUENCE [LARGE SCALE GENOMIC DNA]</scope>
    <source>
        <strain evidence="4 5">DSM 29853</strain>
    </source>
</reference>
<keyword evidence="5" id="KW-1185">Reference proteome</keyword>
<gene>
    <name evidence="4" type="ORF">GGR23_001186</name>
</gene>
<dbReference type="InterPro" id="IPR050982">
    <property type="entry name" value="Auxin_biosynth/cation_transpt"/>
</dbReference>
<dbReference type="Proteomes" id="UP000528286">
    <property type="component" value="Unassembled WGS sequence"/>
</dbReference>
<name>A0A7W6J3D9_9HYPH</name>
<feature type="region of interest" description="Disordered" evidence="2">
    <location>
        <begin position="446"/>
        <end position="465"/>
    </location>
</feature>
<organism evidence="4 5">
    <name type="scientific">Gellertiella hungarica</name>
    <dbReference type="NCBI Taxonomy" id="1572859"/>
    <lineage>
        <taxon>Bacteria</taxon>
        <taxon>Pseudomonadati</taxon>
        <taxon>Pseudomonadota</taxon>
        <taxon>Alphaproteobacteria</taxon>
        <taxon>Hyphomicrobiales</taxon>
        <taxon>Rhizobiaceae</taxon>
        <taxon>Gellertiella</taxon>
    </lineage>
</organism>
<evidence type="ECO:0000313" key="4">
    <source>
        <dbReference type="EMBL" id="MBB4064009.1"/>
    </source>
</evidence>
<dbReference type="Gene3D" id="3.50.50.60">
    <property type="entry name" value="FAD/NAD(P)-binding domain"/>
    <property type="match status" value="1"/>
</dbReference>
<dbReference type="InterPro" id="IPR023753">
    <property type="entry name" value="FAD/NAD-binding_dom"/>
</dbReference>
<comment type="caution">
    <text evidence="4">The sequence shown here is derived from an EMBL/GenBank/DDBJ whole genome shotgun (WGS) entry which is preliminary data.</text>
</comment>
<dbReference type="SUPFAM" id="SSF51905">
    <property type="entry name" value="FAD/NAD(P)-binding domain"/>
    <property type="match status" value="1"/>
</dbReference>
<feature type="domain" description="FAD/NAD(P)-binding" evidence="3">
    <location>
        <begin position="8"/>
        <end position="323"/>
    </location>
</feature>
<evidence type="ECO:0000256" key="2">
    <source>
        <dbReference type="SAM" id="MobiDB-lite"/>
    </source>
</evidence>
<dbReference type="PRINTS" id="PR00368">
    <property type="entry name" value="FADPNR"/>
</dbReference>
<dbReference type="AlphaFoldDB" id="A0A7W6J3D9"/>
<dbReference type="InterPro" id="IPR036188">
    <property type="entry name" value="FAD/NAD-bd_sf"/>
</dbReference>
<dbReference type="PANTHER" id="PTHR43539:SF78">
    <property type="entry name" value="FLAVIN-CONTAINING MONOOXYGENASE"/>
    <property type="match status" value="1"/>
</dbReference>
<dbReference type="GO" id="GO:0050660">
    <property type="term" value="F:flavin adenine dinucleotide binding"/>
    <property type="evidence" value="ECO:0007669"/>
    <property type="project" value="TreeGrafter"/>
</dbReference>
<dbReference type="PRINTS" id="PR00411">
    <property type="entry name" value="PNDRDTASEI"/>
</dbReference>